<comment type="caution">
    <text evidence="2">The sequence shown here is derived from an EMBL/GenBank/DDBJ whole genome shotgun (WGS) entry which is preliminary data.</text>
</comment>
<keyword evidence="1" id="KW-0812">Transmembrane</keyword>
<dbReference type="InterPro" id="IPR002591">
    <property type="entry name" value="Phosphodiest/P_Trfase"/>
</dbReference>
<evidence type="ECO:0000256" key="1">
    <source>
        <dbReference type="SAM" id="Phobius"/>
    </source>
</evidence>
<reference evidence="3" key="1">
    <citation type="submission" date="2017-11" db="EMBL/GenBank/DDBJ databases">
        <title>The draft genome sequence of Chromatocurvus sp. F02.</title>
        <authorList>
            <person name="Du Z.-J."/>
            <person name="Chang Y.-Q."/>
        </authorList>
    </citation>
    <scope>NUCLEOTIDE SEQUENCE [LARGE SCALE GENOMIC DNA]</scope>
    <source>
        <strain evidence="3">F02</strain>
    </source>
</reference>
<protein>
    <submittedName>
        <fullName evidence="2">Uncharacterized protein</fullName>
    </submittedName>
</protein>
<gene>
    <name evidence="2" type="ORF">CWI75_08310</name>
</gene>
<keyword evidence="1" id="KW-1133">Transmembrane helix</keyword>
<name>A0A2N5Y2J1_9GAMM</name>
<evidence type="ECO:0000313" key="3">
    <source>
        <dbReference type="Proteomes" id="UP000234845"/>
    </source>
</evidence>
<dbReference type="AlphaFoldDB" id="A0A2N5Y2J1"/>
<feature type="transmembrane region" description="Helical" evidence="1">
    <location>
        <begin position="173"/>
        <end position="202"/>
    </location>
</feature>
<dbReference type="Proteomes" id="UP000234845">
    <property type="component" value="Unassembled WGS sequence"/>
</dbReference>
<keyword evidence="1" id="KW-0472">Membrane</keyword>
<dbReference type="InterPro" id="IPR017850">
    <property type="entry name" value="Alkaline_phosphatase_core_sf"/>
</dbReference>
<dbReference type="Gene3D" id="3.40.720.10">
    <property type="entry name" value="Alkaline Phosphatase, subunit A"/>
    <property type="match status" value="2"/>
</dbReference>
<evidence type="ECO:0000313" key="2">
    <source>
        <dbReference type="EMBL" id="PLW82579.1"/>
    </source>
</evidence>
<dbReference type="EMBL" id="PKLZ01000007">
    <property type="protein sequence ID" value="PLW82579.1"/>
    <property type="molecule type" value="Genomic_DNA"/>
</dbReference>
<dbReference type="SUPFAM" id="SSF53649">
    <property type="entry name" value="Alkaline phosphatase-like"/>
    <property type="match status" value="1"/>
</dbReference>
<dbReference type="Pfam" id="PF01663">
    <property type="entry name" value="Phosphodiest"/>
    <property type="match status" value="1"/>
</dbReference>
<accession>A0A2N5Y2J1</accession>
<keyword evidence="3" id="KW-1185">Reference proteome</keyword>
<sequence length="542" mass="59425">MSRLKTLLKRIQLGRSEWLATLLQLPRTEASPSTRGLVMIQIDGLSHAQIQHALERGRMPFLQKLLRRKGYRLHRQYAGMPSSTAAFQGELFYGVKGVVPAFSFRDSDSGEMVRMFEPGAASDVERQLEERGGEPLLQGGSAYVDNYTGGAAEAHYCASALGWGPGLRRANTLVVILLFLSNIYSFIRIAVLFVVELVLAIVDFCRGLLQGRNLVSELKFVPTRVGISIVLRELVTIGVKVDIARGLPIIHLNFLGYDEQAHRRGPKSLFAHWTLKGIDDAVGRLWRAAHRSHYRDYDVWIYSDHGQEDVISYLRLTGRTIEEAVSSVFSDYCNRPVPLSLFAGHGVQTHRVRRLGGKRIQWLFPVKDQPSGDVTDANVAVRGLGPVGFVYCDALGEAKERDAAALELATKTQVPLVMVPNGPGRAIAWAGAAVYQLPEQSADVFGAEHPFLHEVTDDLITLCHHPSAGQFILCGWRMGVDPCSFSNENGAHGGAAPEETSAFVLVPSTVDLYAGGSGPLRATDLRNAALIHLGRSAGQKEE</sequence>
<organism evidence="2 3">
    <name type="scientific">Kineobactrum sediminis</name>
    <dbReference type="NCBI Taxonomy" id="1905677"/>
    <lineage>
        <taxon>Bacteria</taxon>
        <taxon>Pseudomonadati</taxon>
        <taxon>Pseudomonadota</taxon>
        <taxon>Gammaproteobacteria</taxon>
        <taxon>Cellvibrionales</taxon>
        <taxon>Halieaceae</taxon>
        <taxon>Kineobactrum</taxon>
    </lineage>
</organism>
<dbReference type="RefSeq" id="WP_101521046.1">
    <property type="nucleotide sequence ID" value="NZ_PKLZ01000007.1"/>
</dbReference>
<proteinExistence type="predicted"/>